<evidence type="ECO:0000313" key="5">
    <source>
        <dbReference type="EMBL" id="STJ08637.1"/>
    </source>
</evidence>
<dbReference type="EMBL" id="UGCU01000001">
    <property type="protein sequence ID" value="STJ08637.1"/>
    <property type="molecule type" value="Genomic_DNA"/>
</dbReference>
<dbReference type="GO" id="GO:0004856">
    <property type="term" value="F:D-xylulokinase activity"/>
    <property type="evidence" value="ECO:0007669"/>
    <property type="project" value="UniProtKB-EC"/>
</dbReference>
<accession>A0A376VBG7</accession>
<dbReference type="PANTHER" id="PTHR43095:SF6">
    <property type="entry name" value="XYLULOSE KINASE"/>
    <property type="match status" value="1"/>
</dbReference>
<reference evidence="5 6" key="1">
    <citation type="submission" date="2018-06" db="EMBL/GenBank/DDBJ databases">
        <authorList>
            <consortium name="Pathogen Informatics"/>
            <person name="Doyle S."/>
        </authorList>
    </citation>
    <scope>NUCLEOTIDE SEQUENCE [LARGE SCALE GENOMIC DNA]</scope>
    <source>
        <strain evidence="5 6">NCTC9077</strain>
    </source>
</reference>
<dbReference type="EC" id="2.7.1.17" evidence="5"/>
<proteinExistence type="inferred from homology"/>
<dbReference type="InterPro" id="IPR043129">
    <property type="entry name" value="ATPase_NBD"/>
</dbReference>
<dbReference type="SUPFAM" id="SSF53067">
    <property type="entry name" value="Actin-like ATPase domain"/>
    <property type="match status" value="1"/>
</dbReference>
<protein>
    <submittedName>
        <fullName evidence="5">Xylulose kinase</fullName>
        <ecNumber evidence="5">2.7.1.17</ecNumber>
    </submittedName>
</protein>
<keyword evidence="3 5" id="KW-0418">Kinase</keyword>
<dbReference type="InterPro" id="IPR050406">
    <property type="entry name" value="FGGY_Carb_Kinase"/>
</dbReference>
<evidence type="ECO:0000313" key="6">
    <source>
        <dbReference type="Proteomes" id="UP000254495"/>
    </source>
</evidence>
<name>A0A376VBG7_ECOLX</name>
<dbReference type="InterPro" id="IPR018485">
    <property type="entry name" value="FGGY_C"/>
</dbReference>
<evidence type="ECO:0000256" key="3">
    <source>
        <dbReference type="ARBA" id="ARBA00022777"/>
    </source>
</evidence>
<comment type="similarity">
    <text evidence="1">Belongs to the FGGY kinase family.</text>
</comment>
<evidence type="ECO:0000256" key="1">
    <source>
        <dbReference type="ARBA" id="ARBA00009156"/>
    </source>
</evidence>
<dbReference type="Proteomes" id="UP000254495">
    <property type="component" value="Unassembled WGS sequence"/>
</dbReference>
<evidence type="ECO:0000256" key="2">
    <source>
        <dbReference type="ARBA" id="ARBA00022679"/>
    </source>
</evidence>
<dbReference type="FunFam" id="3.30.420.40:FF:000173">
    <property type="entry name" value="Xylulose kinase"/>
    <property type="match status" value="1"/>
</dbReference>
<evidence type="ECO:0000259" key="4">
    <source>
        <dbReference type="Pfam" id="PF02782"/>
    </source>
</evidence>
<feature type="domain" description="Carbohydrate kinase FGGY C-terminal" evidence="4">
    <location>
        <begin position="28"/>
        <end position="215"/>
    </location>
</feature>
<keyword evidence="2 5" id="KW-0808">Transferase</keyword>
<dbReference type="PANTHER" id="PTHR43095">
    <property type="entry name" value="SUGAR KINASE"/>
    <property type="match status" value="1"/>
</dbReference>
<dbReference type="InterPro" id="IPR018483">
    <property type="entry name" value="Carb_kinase_FGGY_CS"/>
</dbReference>
<dbReference type="PROSITE" id="PS00445">
    <property type="entry name" value="FGGY_KINASES_2"/>
    <property type="match status" value="1"/>
</dbReference>
<dbReference type="Gene3D" id="3.30.420.40">
    <property type="match status" value="1"/>
</dbReference>
<dbReference type="Pfam" id="PF02782">
    <property type="entry name" value="FGGY_C"/>
    <property type="match status" value="1"/>
</dbReference>
<dbReference type="AlphaFoldDB" id="A0A376VBG7"/>
<sequence length="263" mass="27883">MAAVPVVAGGGDNAAGAVGVGMVDANQAMLSLGTSGVYFAVSEGFLSKPESAVHSFCHALPQRWHLMSVMLSAASCLDWAAKLTGLNNVPALIAAAQQADESAEPVWFLPYLSGERTPHNNPQAKGGFFGLTHQHGPNELARAVLEGVGYALADGMDVVHGCGIKPQSVTLIGGGARSEYWRQMLADISGQQLDYRTGGDVGPALGAARLAQIAANPEKSLIELLPQLPLEQSHLPDAQRYAAYQPRRETFRRLYQQLLPLMA</sequence>
<gene>
    <name evidence="5" type="primary">xylB_2</name>
    <name evidence="5" type="ORF">NCTC9077_00227</name>
</gene>
<organism evidence="5 6">
    <name type="scientific">Escherichia coli</name>
    <dbReference type="NCBI Taxonomy" id="562"/>
    <lineage>
        <taxon>Bacteria</taxon>
        <taxon>Pseudomonadati</taxon>
        <taxon>Pseudomonadota</taxon>
        <taxon>Gammaproteobacteria</taxon>
        <taxon>Enterobacterales</taxon>
        <taxon>Enterobacteriaceae</taxon>
        <taxon>Escherichia</taxon>
    </lineage>
</organism>